<proteinExistence type="predicted"/>
<sequence>MSNIPAKTSSMGNVPSRSDSDIRQLCMDDYLQLNISQRAKRKCVSGGANDDAKGNELETSKSEIIEVMKEMMCAQNERLDKLEKHLMEIKKHNTEIKNINGELEKSLTFVSDQISSLGAKITGLEKERNTMVIKLSTLEEKVELLERNLIKTSVENRNVPKMPNENKTELYDMIQHLSNQLQIQTEPNSIRDVIRQPSKKENTKSNLTVEFSNSLTSSKFLTAVKEYNKRNPNHKLCSTHLGLKVTPGTPVYITEQLTPHAKRLFYLTRNFAKSNNYSFCWTSNGRVMLKKNPDSQVIPIKTEGQLQLLFNNITTVNDAANA</sequence>
<name>A0ACC2QHP1_9NEOP</name>
<reference evidence="1" key="1">
    <citation type="submission" date="2023-03" db="EMBL/GenBank/DDBJ databases">
        <title>Chromosome-level genomes of two armyworms, Mythimna separata and Mythimna loreyi, provide insights into the biosynthesis and reception of sex pheromones.</title>
        <authorList>
            <person name="Zhao H."/>
        </authorList>
    </citation>
    <scope>NUCLEOTIDE SEQUENCE</scope>
    <source>
        <strain evidence="1">BeijingLab</strain>
    </source>
</reference>
<keyword evidence="2" id="KW-1185">Reference proteome</keyword>
<accession>A0ACC2QHP1</accession>
<gene>
    <name evidence="1" type="ORF">PYW08_005836</name>
</gene>
<organism evidence="1 2">
    <name type="scientific">Mythimna loreyi</name>
    <dbReference type="NCBI Taxonomy" id="667449"/>
    <lineage>
        <taxon>Eukaryota</taxon>
        <taxon>Metazoa</taxon>
        <taxon>Ecdysozoa</taxon>
        <taxon>Arthropoda</taxon>
        <taxon>Hexapoda</taxon>
        <taxon>Insecta</taxon>
        <taxon>Pterygota</taxon>
        <taxon>Neoptera</taxon>
        <taxon>Endopterygota</taxon>
        <taxon>Lepidoptera</taxon>
        <taxon>Glossata</taxon>
        <taxon>Ditrysia</taxon>
        <taxon>Noctuoidea</taxon>
        <taxon>Noctuidae</taxon>
        <taxon>Noctuinae</taxon>
        <taxon>Hadenini</taxon>
        <taxon>Mythimna</taxon>
    </lineage>
</organism>
<evidence type="ECO:0000313" key="1">
    <source>
        <dbReference type="EMBL" id="KAJ8717437.1"/>
    </source>
</evidence>
<evidence type="ECO:0000313" key="2">
    <source>
        <dbReference type="Proteomes" id="UP001231649"/>
    </source>
</evidence>
<dbReference type="EMBL" id="CM056794">
    <property type="protein sequence ID" value="KAJ8717437.1"/>
    <property type="molecule type" value="Genomic_DNA"/>
</dbReference>
<comment type="caution">
    <text evidence="1">The sequence shown here is derived from an EMBL/GenBank/DDBJ whole genome shotgun (WGS) entry which is preliminary data.</text>
</comment>
<dbReference type="Proteomes" id="UP001231649">
    <property type="component" value="Chromosome 18"/>
</dbReference>
<protein>
    <submittedName>
        <fullName evidence="1">Uncharacterized protein</fullName>
    </submittedName>
</protein>